<dbReference type="InterPro" id="IPR016181">
    <property type="entry name" value="Acyl_CoA_acyltransferase"/>
</dbReference>
<keyword evidence="3" id="KW-1185">Reference proteome</keyword>
<dbReference type="PROSITE" id="PS51186">
    <property type="entry name" value="GNAT"/>
    <property type="match status" value="1"/>
</dbReference>
<dbReference type="InterPro" id="IPR051531">
    <property type="entry name" value="N-acetyltransferase"/>
</dbReference>
<evidence type="ECO:0000313" key="3">
    <source>
        <dbReference type="Proteomes" id="UP001055868"/>
    </source>
</evidence>
<proteinExistence type="predicted"/>
<sequence>MAGADEVPETLGTPRLLLRPARPEDARVHRTLWTERDARVPAHRRIDALGHPTLAEITADLSRRADAVPGAARSPALDSLGLLMVERCHEGDAIGYCGLIEEDDAEGPQIAYELLRATQGNGYATEAAGEVVRWARRAGHDRLRATVWDWNVASLRVLAKLGFEDTGTVTARSPHGLTLLLVMRL</sequence>
<evidence type="ECO:0000313" key="2">
    <source>
        <dbReference type="EMBL" id="UQN28120.1"/>
    </source>
</evidence>
<organism evidence="2 3">
    <name type="scientific">Brachybacterium kimchii</name>
    <dbReference type="NCBI Taxonomy" id="2942909"/>
    <lineage>
        <taxon>Bacteria</taxon>
        <taxon>Bacillati</taxon>
        <taxon>Actinomycetota</taxon>
        <taxon>Actinomycetes</taxon>
        <taxon>Micrococcales</taxon>
        <taxon>Dermabacteraceae</taxon>
        <taxon>Brachybacterium</taxon>
    </lineage>
</organism>
<dbReference type="InterPro" id="IPR000182">
    <property type="entry name" value="GNAT_dom"/>
</dbReference>
<dbReference type="EMBL" id="CP097218">
    <property type="protein sequence ID" value="UQN28120.1"/>
    <property type="molecule type" value="Genomic_DNA"/>
</dbReference>
<dbReference type="Pfam" id="PF13302">
    <property type="entry name" value="Acetyltransf_3"/>
    <property type="match status" value="1"/>
</dbReference>
<dbReference type="PANTHER" id="PTHR43792:SF1">
    <property type="entry name" value="N-ACETYLTRANSFERASE DOMAIN-CONTAINING PROTEIN"/>
    <property type="match status" value="1"/>
</dbReference>
<accession>A0ABY4N4W1</accession>
<dbReference type="Proteomes" id="UP001055868">
    <property type="component" value="Chromosome"/>
</dbReference>
<evidence type="ECO:0000259" key="1">
    <source>
        <dbReference type="PROSITE" id="PS51186"/>
    </source>
</evidence>
<protein>
    <submittedName>
        <fullName evidence="2">GNAT family N-acetyltransferase</fullName>
    </submittedName>
</protein>
<dbReference type="Gene3D" id="3.40.630.30">
    <property type="match status" value="1"/>
</dbReference>
<feature type="domain" description="N-acetyltransferase" evidence="1">
    <location>
        <begin position="16"/>
        <end position="185"/>
    </location>
</feature>
<gene>
    <name evidence="2" type="ORF">M4486_10690</name>
</gene>
<dbReference type="RefSeq" id="WP_249477119.1">
    <property type="nucleotide sequence ID" value="NZ_CP097218.1"/>
</dbReference>
<dbReference type="PANTHER" id="PTHR43792">
    <property type="entry name" value="GNAT FAMILY, PUTATIVE (AFU_ORTHOLOGUE AFUA_3G00765)-RELATED-RELATED"/>
    <property type="match status" value="1"/>
</dbReference>
<dbReference type="SUPFAM" id="SSF55729">
    <property type="entry name" value="Acyl-CoA N-acyltransferases (Nat)"/>
    <property type="match status" value="1"/>
</dbReference>
<reference evidence="2" key="1">
    <citation type="submission" date="2022-05" db="EMBL/GenBank/DDBJ databases">
        <title>Genomic analysis of Brachybacterium sp. CBA3104.</title>
        <authorList>
            <person name="Roh S.W."/>
            <person name="Kim Y.B."/>
            <person name="Kim Y."/>
        </authorList>
    </citation>
    <scope>NUCLEOTIDE SEQUENCE</scope>
    <source>
        <strain evidence="2">CBA3104</strain>
    </source>
</reference>
<name>A0ABY4N4W1_9MICO</name>